<evidence type="ECO:0000259" key="1">
    <source>
        <dbReference type="Pfam" id="PF01629"/>
    </source>
</evidence>
<feature type="domain" description="DUF22" evidence="1">
    <location>
        <begin position="290"/>
        <end position="392"/>
    </location>
</feature>
<evidence type="ECO:0000313" key="2">
    <source>
        <dbReference type="EMBL" id="AKG90750.1"/>
    </source>
</evidence>
<dbReference type="Pfam" id="PF01629">
    <property type="entry name" value="DUF22"/>
    <property type="match status" value="3"/>
</dbReference>
<keyword evidence="3" id="KW-1185">Reference proteome</keyword>
<dbReference type="EMBL" id="CP011267">
    <property type="protein sequence ID" value="AKG90750.1"/>
    <property type="molecule type" value="Genomic_DNA"/>
</dbReference>
<protein>
    <recommendedName>
        <fullName evidence="1">DUF22 domain-containing protein</fullName>
    </recommendedName>
</protein>
<dbReference type="GeneID" id="24804543"/>
<dbReference type="PATRIC" id="fig|113653.22.peg.1946"/>
<dbReference type="AlphaFoldDB" id="A0A0F7IFV3"/>
<dbReference type="STRING" id="113653.GAH_01979"/>
<organism evidence="2 3">
    <name type="scientific">Geoglobus ahangari</name>
    <dbReference type="NCBI Taxonomy" id="113653"/>
    <lineage>
        <taxon>Archaea</taxon>
        <taxon>Methanobacteriati</taxon>
        <taxon>Methanobacteriota</taxon>
        <taxon>Archaeoglobi</taxon>
        <taxon>Archaeoglobales</taxon>
        <taxon>Archaeoglobaceae</taxon>
        <taxon>Geoglobus</taxon>
    </lineage>
</organism>
<dbReference type="InParanoid" id="A0A0F7IFV3"/>
<dbReference type="RefSeq" id="WP_048096452.1">
    <property type="nucleotide sequence ID" value="NZ_CP011267.1"/>
</dbReference>
<name>A0A0F7IFV3_9EURY</name>
<dbReference type="InterPro" id="IPR002572">
    <property type="entry name" value="DUF22"/>
</dbReference>
<reference evidence="2 3" key="1">
    <citation type="submission" date="2015-04" db="EMBL/GenBank/DDBJ databases">
        <title>The complete genome sequence of the hyperthermophilic, obligate iron-reducing archaeon Geoglobus ahangari strain 234T.</title>
        <authorList>
            <person name="Manzella M.P."/>
            <person name="Holmes D.E."/>
            <person name="Rocheleau J.M."/>
            <person name="Chung A."/>
            <person name="Reguera G."/>
            <person name="Kashefi K."/>
        </authorList>
    </citation>
    <scope>NUCLEOTIDE SEQUENCE [LARGE SCALE GENOMIC DNA]</scope>
    <source>
        <strain evidence="2 3">234</strain>
    </source>
</reference>
<evidence type="ECO:0000313" key="3">
    <source>
        <dbReference type="Proteomes" id="UP000034723"/>
    </source>
</evidence>
<feature type="domain" description="DUF22" evidence="1">
    <location>
        <begin position="151"/>
        <end position="254"/>
    </location>
</feature>
<proteinExistence type="predicted"/>
<dbReference type="OrthoDB" id="51638at2157"/>
<dbReference type="HOGENOM" id="CLU_057265_0_0_2"/>
<dbReference type="KEGG" id="gah:GAH_01979"/>
<gene>
    <name evidence="2" type="ORF">GAH_01979</name>
</gene>
<dbReference type="Proteomes" id="UP000034723">
    <property type="component" value="Chromosome"/>
</dbReference>
<feature type="domain" description="DUF22" evidence="1">
    <location>
        <begin position="18"/>
        <end position="109"/>
    </location>
</feature>
<sequence length="422" mass="47974">MRCGIAYFRDIDKKIPERGELSFKNAIFKSAGQAYWKVLIADESVEVRKNTLEIIRVRKLHLPPKSTIAPLSIMRHALGTTLDIVPSEIKKVEETREVTHVLFYSIDDGFVERGDIIGVIKVYPINVGSPDEQEFIRAPDVKPRLEDVEGNVVFREGDEIVREKVRVKETWYSRWNLGEWRMMVADEDVKLIPGDARLVKIRAIELPPNTIPVPLYGYRTPFGTVLDIYAPGRPRKIEEKKLVTHALLMPTEEGEVRKGDVIGVLNIYAVGVGEMVARLTPFLTERSRGNVVLRSGEGIRRVEFEHRPFVFRRSSVGYLKPIIAAETKRVQTNKPEKIEIEKIDVPAGSIIQPMSGKGHAYGITIDVEFERQGFVEEDRVIDSAVILSPFDGEILRGDMIGVLMQYHITPLAYPEIFVRKYV</sequence>
<accession>A0A0F7IFV3</accession>